<dbReference type="InterPro" id="IPR018114">
    <property type="entry name" value="TRYPSIN_HIS"/>
</dbReference>
<dbReference type="OrthoDB" id="546450at2759"/>
<dbReference type="PROSITE" id="PS00134">
    <property type="entry name" value="TRYPSIN_HIS"/>
    <property type="match status" value="1"/>
</dbReference>
<dbReference type="PRINTS" id="PR00722">
    <property type="entry name" value="CHYMOTRYPSIN"/>
</dbReference>
<protein>
    <recommendedName>
        <fullName evidence="4">Peptidase S1 domain-containing protein</fullName>
    </recommendedName>
</protein>
<dbReference type="PANTHER" id="PTHR24252">
    <property type="entry name" value="ACROSIN-RELATED"/>
    <property type="match status" value="1"/>
</dbReference>
<dbReference type="InterPro" id="IPR009003">
    <property type="entry name" value="Peptidase_S1_PA"/>
</dbReference>
<dbReference type="InterPro" id="IPR043504">
    <property type="entry name" value="Peptidase_S1_PA_chymotrypsin"/>
</dbReference>
<feature type="region of interest" description="Disordered" evidence="3">
    <location>
        <begin position="210"/>
        <end position="230"/>
    </location>
</feature>
<evidence type="ECO:0000313" key="5">
    <source>
        <dbReference type="EMBL" id="EJK72545.1"/>
    </source>
</evidence>
<dbReference type="Pfam" id="PF00089">
    <property type="entry name" value="Trypsin"/>
    <property type="match status" value="1"/>
</dbReference>
<dbReference type="SMART" id="SM00020">
    <property type="entry name" value="Tryp_SPc"/>
    <property type="match status" value="1"/>
</dbReference>
<dbReference type="SUPFAM" id="SSF50494">
    <property type="entry name" value="Trypsin-like serine proteases"/>
    <property type="match status" value="1"/>
</dbReference>
<dbReference type="PROSITE" id="PS50240">
    <property type="entry name" value="TRYPSIN_DOM"/>
    <property type="match status" value="1"/>
</dbReference>
<dbReference type="InterPro" id="IPR001314">
    <property type="entry name" value="Peptidase_S1A"/>
</dbReference>
<keyword evidence="2" id="KW-1015">Disulfide bond</keyword>
<name>K0T4B8_THAOC</name>
<organism evidence="5 6">
    <name type="scientific">Thalassiosira oceanica</name>
    <name type="common">Marine diatom</name>
    <dbReference type="NCBI Taxonomy" id="159749"/>
    <lineage>
        <taxon>Eukaryota</taxon>
        <taxon>Sar</taxon>
        <taxon>Stramenopiles</taxon>
        <taxon>Ochrophyta</taxon>
        <taxon>Bacillariophyta</taxon>
        <taxon>Coscinodiscophyceae</taxon>
        <taxon>Thalassiosirophycidae</taxon>
        <taxon>Thalassiosirales</taxon>
        <taxon>Thalassiosiraceae</taxon>
        <taxon>Thalassiosira</taxon>
    </lineage>
</organism>
<keyword evidence="6" id="KW-1185">Reference proteome</keyword>
<evidence type="ECO:0000313" key="6">
    <source>
        <dbReference type="Proteomes" id="UP000266841"/>
    </source>
</evidence>
<reference evidence="5 6" key="1">
    <citation type="journal article" date="2012" name="Genome Biol.">
        <title>Genome and low-iron response of an oceanic diatom adapted to chronic iron limitation.</title>
        <authorList>
            <person name="Lommer M."/>
            <person name="Specht M."/>
            <person name="Roy A.S."/>
            <person name="Kraemer L."/>
            <person name="Andreson R."/>
            <person name="Gutowska M.A."/>
            <person name="Wolf J."/>
            <person name="Bergner S.V."/>
            <person name="Schilhabel M.B."/>
            <person name="Klostermeier U.C."/>
            <person name="Beiko R.G."/>
            <person name="Rosenstiel P."/>
            <person name="Hippler M."/>
            <person name="Laroche J."/>
        </authorList>
    </citation>
    <scope>NUCLEOTIDE SEQUENCE [LARGE SCALE GENOMIC DNA]</scope>
    <source>
        <strain evidence="5 6">CCMP1005</strain>
    </source>
</reference>
<keyword evidence="1" id="KW-0843">Virulence</keyword>
<evidence type="ECO:0000259" key="4">
    <source>
        <dbReference type="PROSITE" id="PS50240"/>
    </source>
</evidence>
<feature type="domain" description="Peptidase S1" evidence="4">
    <location>
        <begin position="1"/>
        <end position="230"/>
    </location>
</feature>
<accession>K0T4B8</accession>
<dbReference type="GO" id="GO:0004252">
    <property type="term" value="F:serine-type endopeptidase activity"/>
    <property type="evidence" value="ECO:0007669"/>
    <property type="project" value="InterPro"/>
</dbReference>
<dbReference type="InterPro" id="IPR001254">
    <property type="entry name" value="Trypsin_dom"/>
</dbReference>
<dbReference type="GO" id="GO:0006508">
    <property type="term" value="P:proteolysis"/>
    <property type="evidence" value="ECO:0007669"/>
    <property type="project" value="InterPro"/>
</dbReference>
<dbReference type="AlphaFoldDB" id="K0T4B8"/>
<sequence>MGDANCGASVISPRAILTAAHCFINDGMYDANRFDYIEVNRYDLTVDNGAGGKPVERRYFDRVFQDSETTVGKAQVHIHPCYDGSSANSNQEFIDNQENDFALVILKDPLPDYITPVKLNSDNSVPTPGANVQTMGWGRTEVVPYPDRPVTRVALLFTTMALRTSKLVLSAGPLGLAKIYHLAPLFQGYDWIVSTACHYTNDEASFCKSSKSSKSAKKSAPSWENCSGDL</sequence>
<dbReference type="EMBL" id="AGNL01005672">
    <property type="protein sequence ID" value="EJK72545.1"/>
    <property type="molecule type" value="Genomic_DNA"/>
</dbReference>
<gene>
    <name evidence="5" type="ORF">THAOC_05915</name>
</gene>
<evidence type="ECO:0000256" key="2">
    <source>
        <dbReference type="ARBA" id="ARBA00023157"/>
    </source>
</evidence>
<dbReference type="PANTHER" id="PTHR24252:SF7">
    <property type="entry name" value="HYALIN"/>
    <property type="match status" value="1"/>
</dbReference>
<comment type="caution">
    <text evidence="5">The sequence shown here is derived from an EMBL/GenBank/DDBJ whole genome shotgun (WGS) entry which is preliminary data.</text>
</comment>
<dbReference type="Gene3D" id="2.40.10.10">
    <property type="entry name" value="Trypsin-like serine proteases"/>
    <property type="match status" value="1"/>
</dbReference>
<proteinExistence type="predicted"/>
<evidence type="ECO:0000256" key="3">
    <source>
        <dbReference type="SAM" id="MobiDB-lite"/>
    </source>
</evidence>
<evidence type="ECO:0000256" key="1">
    <source>
        <dbReference type="ARBA" id="ARBA00023026"/>
    </source>
</evidence>
<dbReference type="Proteomes" id="UP000266841">
    <property type="component" value="Unassembled WGS sequence"/>
</dbReference>